<dbReference type="InterPro" id="IPR050481">
    <property type="entry name" value="UDP-glycosyltransf_plant"/>
</dbReference>
<dbReference type="Pfam" id="PF00201">
    <property type="entry name" value="UDPGT"/>
    <property type="match status" value="1"/>
</dbReference>
<protein>
    <submittedName>
        <fullName evidence="1">Uncharacterized protein</fullName>
    </submittedName>
</protein>
<accession>A0ABR2A2Q2</accession>
<gene>
    <name evidence="1" type="ORF">V6N12_011636</name>
</gene>
<dbReference type="CDD" id="cd03784">
    <property type="entry name" value="GT1_Gtf-like"/>
    <property type="match status" value="1"/>
</dbReference>
<evidence type="ECO:0000313" key="1">
    <source>
        <dbReference type="EMBL" id="KAK8487246.1"/>
    </source>
</evidence>
<dbReference type="Gene3D" id="3.40.50.2000">
    <property type="entry name" value="Glycogen Phosphorylase B"/>
    <property type="match status" value="2"/>
</dbReference>
<keyword evidence="2" id="KW-1185">Reference proteome</keyword>
<dbReference type="InterPro" id="IPR035595">
    <property type="entry name" value="UDP_glycos_trans_CS"/>
</dbReference>
<dbReference type="PROSITE" id="PS00375">
    <property type="entry name" value="UDPGT"/>
    <property type="match status" value="1"/>
</dbReference>
<dbReference type="PANTHER" id="PTHR48048">
    <property type="entry name" value="GLYCOSYLTRANSFERASE"/>
    <property type="match status" value="1"/>
</dbReference>
<dbReference type="SUPFAM" id="SSF53756">
    <property type="entry name" value="UDP-Glycosyltransferase/glycogen phosphorylase"/>
    <property type="match status" value="1"/>
</dbReference>
<dbReference type="Proteomes" id="UP001472677">
    <property type="component" value="Unassembled WGS sequence"/>
</dbReference>
<proteinExistence type="predicted"/>
<name>A0ABR2A2Q2_9ROSI</name>
<comment type="caution">
    <text evidence="1">The sequence shown here is derived from an EMBL/GenBank/DDBJ whole genome shotgun (WGS) entry which is preliminary data.</text>
</comment>
<sequence length="441" mass="48569">MSDSAAIPSHVHVAFLPSSGMGHLLPFLRLAAALIRHRCSVTLITTHPIVSSAESQAISTFLSAFPQVTEKKFTLIPLDPTTADNNTTDPFFLQWETIRRSAHLLSPLLSSSSPPLSFLVTDPTLMASVISVTKNLCLPNYILFTSSARMLSLFSFFPSIPPSIPKASLPPPLLDSKSSFTRGLSENSKSIELFDGVLINSFEELEKQSLDMLLNKGLPPVFPLGPFLPLEFEGESCFAPLEWLENQRESSVVYVSFGSRTAMSEEQIRELGKGLVLSGYKFLWVVKSKIVDKEETGDDLAEILGHQVMNKVKNNTGFVVNQWVDQWRILSHKAVGGFMSHCGWNSVMEAAWNGVPVLGWPQHGDQMINGEVIEAAGWGLCVKTWGWGLNNHLVKGEEIGDKIKELMENQMVRIEAARISEAAKAGGSSENLTKLFQSLKK</sequence>
<organism evidence="1 2">
    <name type="scientific">Hibiscus sabdariffa</name>
    <name type="common">roselle</name>
    <dbReference type="NCBI Taxonomy" id="183260"/>
    <lineage>
        <taxon>Eukaryota</taxon>
        <taxon>Viridiplantae</taxon>
        <taxon>Streptophyta</taxon>
        <taxon>Embryophyta</taxon>
        <taxon>Tracheophyta</taxon>
        <taxon>Spermatophyta</taxon>
        <taxon>Magnoliopsida</taxon>
        <taxon>eudicotyledons</taxon>
        <taxon>Gunneridae</taxon>
        <taxon>Pentapetalae</taxon>
        <taxon>rosids</taxon>
        <taxon>malvids</taxon>
        <taxon>Malvales</taxon>
        <taxon>Malvaceae</taxon>
        <taxon>Malvoideae</taxon>
        <taxon>Hibiscus</taxon>
    </lineage>
</organism>
<dbReference type="PANTHER" id="PTHR48048:SF76">
    <property type="entry name" value="UDP-GLYCOSYLTRANSFERASE 708D1-LIKE"/>
    <property type="match status" value="1"/>
</dbReference>
<dbReference type="InterPro" id="IPR002213">
    <property type="entry name" value="UDP_glucos_trans"/>
</dbReference>
<evidence type="ECO:0000313" key="2">
    <source>
        <dbReference type="Proteomes" id="UP001472677"/>
    </source>
</evidence>
<reference evidence="1 2" key="1">
    <citation type="journal article" date="2024" name="G3 (Bethesda)">
        <title>Genome assembly of Hibiscus sabdariffa L. provides insights into metabolisms of medicinal natural products.</title>
        <authorList>
            <person name="Kim T."/>
        </authorList>
    </citation>
    <scope>NUCLEOTIDE SEQUENCE [LARGE SCALE GENOMIC DNA]</scope>
    <source>
        <strain evidence="1">TK-2024</strain>
        <tissue evidence="1">Old leaves</tissue>
    </source>
</reference>
<dbReference type="EMBL" id="JBBPBM010001107">
    <property type="protein sequence ID" value="KAK8487246.1"/>
    <property type="molecule type" value="Genomic_DNA"/>
</dbReference>